<keyword evidence="2" id="KW-1185">Reference proteome</keyword>
<organism evidence="1 2">
    <name type="scientific">Russula ochroleuca</name>
    <dbReference type="NCBI Taxonomy" id="152965"/>
    <lineage>
        <taxon>Eukaryota</taxon>
        <taxon>Fungi</taxon>
        <taxon>Dikarya</taxon>
        <taxon>Basidiomycota</taxon>
        <taxon>Agaricomycotina</taxon>
        <taxon>Agaricomycetes</taxon>
        <taxon>Russulales</taxon>
        <taxon>Russulaceae</taxon>
        <taxon>Russula</taxon>
    </lineage>
</organism>
<dbReference type="InterPro" id="IPR006461">
    <property type="entry name" value="PLAC_motif_containing"/>
</dbReference>
<dbReference type="Pfam" id="PF04749">
    <property type="entry name" value="PLAC8"/>
    <property type="match status" value="1"/>
</dbReference>
<dbReference type="NCBIfam" id="TIGR01571">
    <property type="entry name" value="A_thal_Cys_rich"/>
    <property type="match status" value="1"/>
</dbReference>
<reference evidence="1" key="1">
    <citation type="submission" date="2019-10" db="EMBL/GenBank/DDBJ databases">
        <authorList>
            <consortium name="DOE Joint Genome Institute"/>
            <person name="Kuo A."/>
            <person name="Miyauchi S."/>
            <person name="Kiss E."/>
            <person name="Drula E."/>
            <person name="Kohler A."/>
            <person name="Sanchez-Garcia M."/>
            <person name="Andreopoulos B."/>
            <person name="Barry K.W."/>
            <person name="Bonito G."/>
            <person name="Buee M."/>
            <person name="Carver A."/>
            <person name="Chen C."/>
            <person name="Cichocki N."/>
            <person name="Clum A."/>
            <person name="Culley D."/>
            <person name="Crous P.W."/>
            <person name="Fauchery L."/>
            <person name="Girlanda M."/>
            <person name="Hayes R."/>
            <person name="Keri Z."/>
            <person name="LaButti K."/>
            <person name="Lipzen A."/>
            <person name="Lombard V."/>
            <person name="Magnuson J."/>
            <person name="Maillard F."/>
            <person name="Morin E."/>
            <person name="Murat C."/>
            <person name="Nolan M."/>
            <person name="Ohm R."/>
            <person name="Pangilinan J."/>
            <person name="Pereira M."/>
            <person name="Perotto S."/>
            <person name="Peter M."/>
            <person name="Riley R."/>
            <person name="Sitrit Y."/>
            <person name="Stielow B."/>
            <person name="Szollosi G."/>
            <person name="Zifcakova L."/>
            <person name="Stursova M."/>
            <person name="Spatafora J.W."/>
            <person name="Tedersoo L."/>
            <person name="Vaario L.-M."/>
            <person name="Yamada A."/>
            <person name="Yan M."/>
            <person name="Wang P."/>
            <person name="Xu J."/>
            <person name="Bruns T."/>
            <person name="Baldrian P."/>
            <person name="Vilgalys R."/>
            <person name="Henrissat B."/>
            <person name="Grigoriev I.V."/>
            <person name="Hibbett D."/>
            <person name="Nagy L.G."/>
            <person name="Martin F.M."/>
        </authorList>
    </citation>
    <scope>NUCLEOTIDE SEQUENCE</scope>
    <source>
        <strain evidence="1">Prilba</strain>
    </source>
</reference>
<name>A0A9P5T935_9AGAM</name>
<gene>
    <name evidence="1" type="ORF">DFH94DRAFT_739799</name>
</gene>
<sequence length="146" mass="16395">MTSTNVQNNGGGDRNLLRIPVLGNGLRSWSFGLFDCFSDLPTCVLSMCCCCYVYSRNKQRFVHLETHGVPLRAPPGRYNHDCISYVCLQCCLGAGWGLQAISRSDVRRRYGIRGDAFNDVLTSGCCVPCELVQEHREIQLEESSFY</sequence>
<accession>A0A9P5T935</accession>
<dbReference type="AlphaFoldDB" id="A0A9P5T935"/>
<protein>
    <submittedName>
        <fullName evidence="1">PLAC8 family-domain-containing protein</fullName>
    </submittedName>
</protein>
<comment type="caution">
    <text evidence="1">The sequence shown here is derived from an EMBL/GenBank/DDBJ whole genome shotgun (WGS) entry which is preliminary data.</text>
</comment>
<dbReference type="OrthoDB" id="1045822at2759"/>
<dbReference type="PANTHER" id="PTHR15907">
    <property type="entry name" value="DUF614 FAMILY PROTEIN-RELATED"/>
    <property type="match status" value="1"/>
</dbReference>
<evidence type="ECO:0000313" key="1">
    <source>
        <dbReference type="EMBL" id="KAF8480030.1"/>
    </source>
</evidence>
<proteinExistence type="predicted"/>
<reference evidence="1" key="2">
    <citation type="journal article" date="2020" name="Nat. Commun.">
        <title>Large-scale genome sequencing of mycorrhizal fungi provides insights into the early evolution of symbiotic traits.</title>
        <authorList>
            <person name="Miyauchi S."/>
            <person name="Kiss E."/>
            <person name="Kuo A."/>
            <person name="Drula E."/>
            <person name="Kohler A."/>
            <person name="Sanchez-Garcia M."/>
            <person name="Morin E."/>
            <person name="Andreopoulos B."/>
            <person name="Barry K.W."/>
            <person name="Bonito G."/>
            <person name="Buee M."/>
            <person name="Carver A."/>
            <person name="Chen C."/>
            <person name="Cichocki N."/>
            <person name="Clum A."/>
            <person name="Culley D."/>
            <person name="Crous P.W."/>
            <person name="Fauchery L."/>
            <person name="Girlanda M."/>
            <person name="Hayes R.D."/>
            <person name="Keri Z."/>
            <person name="LaButti K."/>
            <person name="Lipzen A."/>
            <person name="Lombard V."/>
            <person name="Magnuson J."/>
            <person name="Maillard F."/>
            <person name="Murat C."/>
            <person name="Nolan M."/>
            <person name="Ohm R.A."/>
            <person name="Pangilinan J."/>
            <person name="Pereira M.F."/>
            <person name="Perotto S."/>
            <person name="Peter M."/>
            <person name="Pfister S."/>
            <person name="Riley R."/>
            <person name="Sitrit Y."/>
            <person name="Stielow J.B."/>
            <person name="Szollosi G."/>
            <person name="Zifcakova L."/>
            <person name="Stursova M."/>
            <person name="Spatafora J.W."/>
            <person name="Tedersoo L."/>
            <person name="Vaario L.M."/>
            <person name="Yamada A."/>
            <person name="Yan M."/>
            <person name="Wang P."/>
            <person name="Xu J."/>
            <person name="Bruns T."/>
            <person name="Baldrian P."/>
            <person name="Vilgalys R."/>
            <person name="Dunand C."/>
            <person name="Henrissat B."/>
            <person name="Grigoriev I.V."/>
            <person name="Hibbett D."/>
            <person name="Nagy L.G."/>
            <person name="Martin F.M."/>
        </authorList>
    </citation>
    <scope>NUCLEOTIDE SEQUENCE</scope>
    <source>
        <strain evidence="1">Prilba</strain>
    </source>
</reference>
<dbReference type="Proteomes" id="UP000759537">
    <property type="component" value="Unassembled WGS sequence"/>
</dbReference>
<evidence type="ECO:0000313" key="2">
    <source>
        <dbReference type="Proteomes" id="UP000759537"/>
    </source>
</evidence>
<dbReference type="EMBL" id="WHVB01000008">
    <property type="protein sequence ID" value="KAF8480030.1"/>
    <property type="molecule type" value="Genomic_DNA"/>
</dbReference>